<feature type="transmembrane region" description="Helical" evidence="7">
    <location>
        <begin position="94"/>
        <end position="112"/>
    </location>
</feature>
<protein>
    <recommendedName>
        <fullName evidence="8">Rhodopsin domain-containing protein</fullName>
    </recommendedName>
</protein>
<evidence type="ECO:0000256" key="2">
    <source>
        <dbReference type="ARBA" id="ARBA00022692"/>
    </source>
</evidence>
<organism evidence="9 10">
    <name type="scientific">Lentithecium fluviatile CBS 122367</name>
    <dbReference type="NCBI Taxonomy" id="1168545"/>
    <lineage>
        <taxon>Eukaryota</taxon>
        <taxon>Fungi</taxon>
        <taxon>Dikarya</taxon>
        <taxon>Ascomycota</taxon>
        <taxon>Pezizomycotina</taxon>
        <taxon>Dothideomycetes</taxon>
        <taxon>Pleosporomycetidae</taxon>
        <taxon>Pleosporales</taxon>
        <taxon>Massarineae</taxon>
        <taxon>Lentitheciaceae</taxon>
        <taxon>Lentithecium</taxon>
    </lineage>
</organism>
<keyword evidence="2 7" id="KW-0812">Transmembrane</keyword>
<dbReference type="InterPro" id="IPR052337">
    <property type="entry name" value="SAT4-like"/>
</dbReference>
<feature type="transmembrane region" description="Helical" evidence="7">
    <location>
        <begin position="215"/>
        <end position="240"/>
    </location>
</feature>
<feature type="transmembrane region" description="Helical" evidence="7">
    <location>
        <begin position="252"/>
        <end position="273"/>
    </location>
</feature>
<evidence type="ECO:0000256" key="7">
    <source>
        <dbReference type="SAM" id="Phobius"/>
    </source>
</evidence>
<feature type="domain" description="Rhodopsin" evidence="8">
    <location>
        <begin position="26"/>
        <end position="277"/>
    </location>
</feature>
<evidence type="ECO:0000256" key="5">
    <source>
        <dbReference type="ARBA" id="ARBA00038359"/>
    </source>
</evidence>
<dbReference type="AlphaFoldDB" id="A0A6G1JH03"/>
<feature type="transmembrane region" description="Helical" evidence="7">
    <location>
        <begin position="6"/>
        <end position="30"/>
    </location>
</feature>
<dbReference type="PANTHER" id="PTHR33048">
    <property type="entry name" value="PTH11-LIKE INTEGRAL MEMBRANE PROTEIN (AFU_ORTHOLOGUE AFUA_5G11245)"/>
    <property type="match status" value="1"/>
</dbReference>
<feature type="transmembrane region" description="Helical" evidence="7">
    <location>
        <begin position="181"/>
        <end position="203"/>
    </location>
</feature>
<keyword evidence="3 7" id="KW-1133">Transmembrane helix</keyword>
<feature type="region of interest" description="Disordered" evidence="6">
    <location>
        <begin position="342"/>
        <end position="385"/>
    </location>
</feature>
<sequence>MVENRQAEALAVTCIFPIFAALFVGARTLSRYLGQNHGWDDWLIYLALLLLLGQTITIYEYILLSHTGYHSRDVPKPSIDQQVLALKWSFAVQMFYHPLMGSIRASIIMFLFRVKDQRWPIRMALHVVFWMNIGYTVSTSLVNIFQCTPIRYAYLRPLMDQEVGSDGTVIKHGKCIKSLDFIMASCGLSIFMDLIIIPIPTAMVWNLQMRKKTKLAVVAVMSMGWIATIASVVRLIVYYIRYAPQTDRMWNIGVVTSIVEPSVGIIAACAPALRRLFTYMLPRYFSDNRTSYPTRTQTEPKSRQRQSFNFQFSVGKEVEEGRMDTVRDEQAYGMRPLGSVDSRERIGSMAGDACNRTRSVKTGISEGPSEAFEPEPEHILSNQKH</sequence>
<name>A0A6G1JH03_9PLEO</name>
<dbReference type="EMBL" id="MU005572">
    <property type="protein sequence ID" value="KAF2689409.1"/>
    <property type="molecule type" value="Genomic_DNA"/>
</dbReference>
<evidence type="ECO:0000256" key="4">
    <source>
        <dbReference type="ARBA" id="ARBA00023136"/>
    </source>
</evidence>
<comment type="subcellular location">
    <subcellularLocation>
        <location evidence="1">Membrane</location>
        <topology evidence="1">Multi-pass membrane protein</topology>
    </subcellularLocation>
</comment>
<feature type="transmembrane region" description="Helical" evidence="7">
    <location>
        <begin position="42"/>
        <end position="62"/>
    </location>
</feature>
<dbReference type="Proteomes" id="UP000799291">
    <property type="component" value="Unassembled WGS sequence"/>
</dbReference>
<keyword evidence="4 7" id="KW-0472">Membrane</keyword>
<accession>A0A6G1JH03</accession>
<proteinExistence type="inferred from homology"/>
<dbReference type="InterPro" id="IPR049326">
    <property type="entry name" value="Rhodopsin_dom_fungi"/>
</dbReference>
<evidence type="ECO:0000313" key="10">
    <source>
        <dbReference type="Proteomes" id="UP000799291"/>
    </source>
</evidence>
<evidence type="ECO:0000313" key="9">
    <source>
        <dbReference type="EMBL" id="KAF2689409.1"/>
    </source>
</evidence>
<evidence type="ECO:0000256" key="1">
    <source>
        <dbReference type="ARBA" id="ARBA00004141"/>
    </source>
</evidence>
<evidence type="ECO:0000256" key="3">
    <source>
        <dbReference type="ARBA" id="ARBA00022989"/>
    </source>
</evidence>
<reference evidence="9" key="1">
    <citation type="journal article" date="2020" name="Stud. Mycol.">
        <title>101 Dothideomycetes genomes: a test case for predicting lifestyles and emergence of pathogens.</title>
        <authorList>
            <person name="Haridas S."/>
            <person name="Albert R."/>
            <person name="Binder M."/>
            <person name="Bloem J."/>
            <person name="Labutti K."/>
            <person name="Salamov A."/>
            <person name="Andreopoulos B."/>
            <person name="Baker S."/>
            <person name="Barry K."/>
            <person name="Bills G."/>
            <person name="Bluhm B."/>
            <person name="Cannon C."/>
            <person name="Castanera R."/>
            <person name="Culley D."/>
            <person name="Daum C."/>
            <person name="Ezra D."/>
            <person name="Gonzalez J."/>
            <person name="Henrissat B."/>
            <person name="Kuo A."/>
            <person name="Liang C."/>
            <person name="Lipzen A."/>
            <person name="Lutzoni F."/>
            <person name="Magnuson J."/>
            <person name="Mondo S."/>
            <person name="Nolan M."/>
            <person name="Ohm R."/>
            <person name="Pangilinan J."/>
            <person name="Park H.-J."/>
            <person name="Ramirez L."/>
            <person name="Alfaro M."/>
            <person name="Sun H."/>
            <person name="Tritt A."/>
            <person name="Yoshinaga Y."/>
            <person name="Zwiers L.-H."/>
            <person name="Turgeon B."/>
            <person name="Goodwin S."/>
            <person name="Spatafora J."/>
            <person name="Crous P."/>
            <person name="Grigoriev I."/>
        </authorList>
    </citation>
    <scope>NUCLEOTIDE SEQUENCE</scope>
    <source>
        <strain evidence="9">CBS 122367</strain>
    </source>
</reference>
<dbReference type="PANTHER" id="PTHR33048:SF160">
    <property type="entry name" value="SAT4 FAMILY MEMBRANE PROTEIN"/>
    <property type="match status" value="1"/>
</dbReference>
<gene>
    <name evidence="9" type="ORF">K458DRAFT_358151</name>
</gene>
<dbReference type="OrthoDB" id="5283415at2759"/>
<dbReference type="Pfam" id="PF20684">
    <property type="entry name" value="Fung_rhodopsin"/>
    <property type="match status" value="1"/>
</dbReference>
<comment type="similarity">
    <text evidence="5">Belongs to the SAT4 family.</text>
</comment>
<evidence type="ECO:0000259" key="8">
    <source>
        <dbReference type="Pfam" id="PF20684"/>
    </source>
</evidence>
<evidence type="ECO:0000256" key="6">
    <source>
        <dbReference type="SAM" id="MobiDB-lite"/>
    </source>
</evidence>
<keyword evidence="10" id="KW-1185">Reference proteome</keyword>
<feature type="transmembrane region" description="Helical" evidence="7">
    <location>
        <begin position="124"/>
        <end position="145"/>
    </location>
</feature>
<dbReference type="GO" id="GO:0016020">
    <property type="term" value="C:membrane"/>
    <property type="evidence" value="ECO:0007669"/>
    <property type="project" value="UniProtKB-SubCell"/>
</dbReference>